<protein>
    <submittedName>
        <fullName evidence="1">Uncharacterized protein</fullName>
    </submittedName>
</protein>
<name>A0AAV4U6Y3_CAEEX</name>
<organism evidence="1 2">
    <name type="scientific">Caerostris extrusa</name>
    <name type="common">Bark spider</name>
    <name type="synonym">Caerostris bankana</name>
    <dbReference type="NCBI Taxonomy" id="172846"/>
    <lineage>
        <taxon>Eukaryota</taxon>
        <taxon>Metazoa</taxon>
        <taxon>Ecdysozoa</taxon>
        <taxon>Arthropoda</taxon>
        <taxon>Chelicerata</taxon>
        <taxon>Arachnida</taxon>
        <taxon>Araneae</taxon>
        <taxon>Araneomorphae</taxon>
        <taxon>Entelegynae</taxon>
        <taxon>Araneoidea</taxon>
        <taxon>Araneidae</taxon>
        <taxon>Caerostris</taxon>
    </lineage>
</organism>
<dbReference type="EMBL" id="BPLR01012374">
    <property type="protein sequence ID" value="GIY53531.1"/>
    <property type="molecule type" value="Genomic_DNA"/>
</dbReference>
<comment type="caution">
    <text evidence="1">The sequence shown here is derived from an EMBL/GenBank/DDBJ whole genome shotgun (WGS) entry which is preliminary data.</text>
</comment>
<evidence type="ECO:0000313" key="2">
    <source>
        <dbReference type="Proteomes" id="UP001054945"/>
    </source>
</evidence>
<dbReference type="AlphaFoldDB" id="A0AAV4U6Y3"/>
<proteinExistence type="predicted"/>
<accession>A0AAV4U6Y3</accession>
<sequence length="66" mass="7755">MAESVALLRRRGKKMDSQLLVKELPERWLKKSDCRRDGRKCCFAEEREGRKMDSRLLVKKSFLKGG</sequence>
<reference evidence="1 2" key="1">
    <citation type="submission" date="2021-06" db="EMBL/GenBank/DDBJ databases">
        <title>Caerostris extrusa draft genome.</title>
        <authorList>
            <person name="Kono N."/>
            <person name="Arakawa K."/>
        </authorList>
    </citation>
    <scope>NUCLEOTIDE SEQUENCE [LARGE SCALE GENOMIC DNA]</scope>
</reference>
<keyword evidence="2" id="KW-1185">Reference proteome</keyword>
<gene>
    <name evidence="1" type="ORF">CEXT_584541</name>
</gene>
<dbReference type="Proteomes" id="UP001054945">
    <property type="component" value="Unassembled WGS sequence"/>
</dbReference>
<evidence type="ECO:0000313" key="1">
    <source>
        <dbReference type="EMBL" id="GIY53531.1"/>
    </source>
</evidence>